<feature type="region of interest" description="Disordered" evidence="1">
    <location>
        <begin position="196"/>
        <end position="216"/>
    </location>
</feature>
<feature type="transmembrane region" description="Helical" evidence="2">
    <location>
        <begin position="6"/>
        <end position="30"/>
    </location>
</feature>
<keyword evidence="2" id="KW-0472">Membrane</keyword>
<evidence type="ECO:0000313" key="3">
    <source>
        <dbReference type="EMBL" id="KAF5684503.1"/>
    </source>
</evidence>
<protein>
    <submittedName>
        <fullName evidence="3">Uncharacterized protein</fullName>
    </submittedName>
</protein>
<organism evidence="3 4">
    <name type="scientific">Fusarium circinatum</name>
    <name type="common">Pitch canker fungus</name>
    <name type="synonym">Gibberella circinata</name>
    <dbReference type="NCBI Taxonomy" id="48490"/>
    <lineage>
        <taxon>Eukaryota</taxon>
        <taxon>Fungi</taxon>
        <taxon>Dikarya</taxon>
        <taxon>Ascomycota</taxon>
        <taxon>Pezizomycotina</taxon>
        <taxon>Sordariomycetes</taxon>
        <taxon>Hypocreomycetidae</taxon>
        <taxon>Hypocreales</taxon>
        <taxon>Nectriaceae</taxon>
        <taxon>Fusarium</taxon>
        <taxon>Fusarium fujikuroi species complex</taxon>
    </lineage>
</organism>
<reference evidence="3 4" key="2">
    <citation type="submission" date="2020-05" db="EMBL/GenBank/DDBJ databases">
        <title>Identification and distribution of gene clusters putatively required for synthesis of sphingolipid metabolism inhibitors in phylogenetically diverse species of the filamentous fungus Fusarium.</title>
        <authorList>
            <person name="Kim H.-S."/>
            <person name="Busman M."/>
            <person name="Brown D.W."/>
            <person name="Divon H."/>
            <person name="Uhlig S."/>
            <person name="Proctor R.H."/>
        </authorList>
    </citation>
    <scope>NUCLEOTIDE SEQUENCE [LARGE SCALE GENOMIC DNA]</scope>
    <source>
        <strain evidence="3 4">NRRL 25331</strain>
    </source>
</reference>
<name>A0A8H5U846_FUSCI</name>
<gene>
    <name evidence="3" type="ORF">FCIRC_3846</name>
</gene>
<evidence type="ECO:0000313" key="4">
    <source>
        <dbReference type="Proteomes" id="UP000572754"/>
    </source>
</evidence>
<evidence type="ECO:0000256" key="1">
    <source>
        <dbReference type="SAM" id="MobiDB-lite"/>
    </source>
</evidence>
<proteinExistence type="predicted"/>
<keyword evidence="2" id="KW-1133">Transmembrane helix</keyword>
<dbReference type="AlphaFoldDB" id="A0A8H5U846"/>
<evidence type="ECO:0000256" key="2">
    <source>
        <dbReference type="SAM" id="Phobius"/>
    </source>
</evidence>
<keyword evidence="2" id="KW-0812">Transmembrane</keyword>
<dbReference type="EMBL" id="JAAQPE010000126">
    <property type="protein sequence ID" value="KAF5684503.1"/>
    <property type="molecule type" value="Genomic_DNA"/>
</dbReference>
<comment type="caution">
    <text evidence="3">The sequence shown here is derived from an EMBL/GenBank/DDBJ whole genome shotgun (WGS) entry which is preliminary data.</text>
</comment>
<accession>A0A8H5U846</accession>
<keyword evidence="4" id="KW-1185">Reference proteome</keyword>
<sequence>MFQPITVVLTTTQTCIAGVAMLIAFLNFGWTIYSKQKDWQIAEDERRRKDSGNAAAVARAVTKQEVQDLRDRLDTTLKELKTTSDGHNALDKAYRQFEGSRGPYETSINDKLNGLEARLKTMEDSRCQCNAARFQELVDDVQTLKSEKAQLEKDAITKATDKLTEATKALTESYQSAANPKDCKCGQDKKEVKVEPLRRVQSSKSVEKAAAKPRWR</sequence>
<reference evidence="4" key="1">
    <citation type="journal article" date="2020" name="BMC Genomics">
        <title>Correction to: Identification and distribution of gene clusters required for synthesis of sphingolipid metabolism inhibitors in diverse species of the filamentous fungus Fusarium.</title>
        <authorList>
            <person name="Kim H.S."/>
            <person name="Lohmar J.M."/>
            <person name="Busman M."/>
            <person name="Brown D.W."/>
            <person name="Naumann T.A."/>
            <person name="Divon H.H."/>
            <person name="Lysoe E."/>
            <person name="Uhlig S."/>
            <person name="Proctor R.H."/>
        </authorList>
    </citation>
    <scope>NUCLEOTIDE SEQUENCE [LARGE SCALE GENOMIC DNA]</scope>
    <source>
        <strain evidence="4">NRRL 25331</strain>
    </source>
</reference>
<dbReference type="Proteomes" id="UP000572754">
    <property type="component" value="Unassembled WGS sequence"/>
</dbReference>